<feature type="domain" description="PLA2c" evidence="12">
    <location>
        <begin position="478"/>
        <end position="1041"/>
    </location>
</feature>
<keyword evidence="7 9" id="KW-0443">Lipid metabolism</keyword>
<organism evidence="13 14">
    <name type="scientific">Fusarium napiforme</name>
    <dbReference type="NCBI Taxonomy" id="42672"/>
    <lineage>
        <taxon>Eukaryota</taxon>
        <taxon>Fungi</taxon>
        <taxon>Dikarya</taxon>
        <taxon>Ascomycota</taxon>
        <taxon>Pezizomycotina</taxon>
        <taxon>Sordariomycetes</taxon>
        <taxon>Hypocreomycetidae</taxon>
        <taxon>Hypocreales</taxon>
        <taxon>Nectriaceae</taxon>
        <taxon>Fusarium</taxon>
        <taxon>Fusarium fujikuroi species complex</taxon>
    </lineage>
</organism>
<feature type="transmembrane region" description="Helical" evidence="11">
    <location>
        <begin position="75"/>
        <end position="102"/>
    </location>
</feature>
<dbReference type="GO" id="GO:0004623">
    <property type="term" value="F:phospholipase A2 activity"/>
    <property type="evidence" value="ECO:0007669"/>
    <property type="project" value="TreeGrafter"/>
</dbReference>
<dbReference type="GO" id="GO:0004622">
    <property type="term" value="F:phosphatidylcholine lysophospholipase activity"/>
    <property type="evidence" value="ECO:0007669"/>
    <property type="project" value="UniProtKB-EC"/>
</dbReference>
<feature type="transmembrane region" description="Helical" evidence="11">
    <location>
        <begin position="320"/>
        <end position="339"/>
    </location>
</feature>
<comment type="subcellular location">
    <subcellularLocation>
        <location evidence="1">Membrane</location>
        <topology evidence="1">Multi-pass membrane protein</topology>
    </subcellularLocation>
</comment>
<evidence type="ECO:0000256" key="2">
    <source>
        <dbReference type="ARBA" id="ARBA00008780"/>
    </source>
</evidence>
<feature type="transmembrane region" description="Helical" evidence="11">
    <location>
        <begin position="34"/>
        <end position="54"/>
    </location>
</feature>
<dbReference type="EMBL" id="JAAOAO010000721">
    <property type="protein sequence ID" value="KAF5532489.1"/>
    <property type="molecule type" value="Genomic_DNA"/>
</dbReference>
<dbReference type="InterPro" id="IPR016035">
    <property type="entry name" value="Acyl_Trfase/lysoPLipase"/>
</dbReference>
<dbReference type="InterPro" id="IPR011701">
    <property type="entry name" value="MFS"/>
</dbReference>
<evidence type="ECO:0000313" key="13">
    <source>
        <dbReference type="EMBL" id="KAF5532489.1"/>
    </source>
</evidence>
<dbReference type="GO" id="GO:0022857">
    <property type="term" value="F:transmembrane transporter activity"/>
    <property type="evidence" value="ECO:0007669"/>
    <property type="project" value="InterPro"/>
</dbReference>
<dbReference type="Gene3D" id="3.40.1090.10">
    <property type="entry name" value="Cytosolic phospholipase A2 catalytic domain"/>
    <property type="match status" value="1"/>
</dbReference>
<feature type="transmembrane region" description="Helical" evidence="11">
    <location>
        <begin position="387"/>
        <end position="404"/>
    </location>
</feature>
<feature type="transmembrane region" description="Helical" evidence="11">
    <location>
        <begin position="345"/>
        <end position="366"/>
    </location>
</feature>
<evidence type="ECO:0000256" key="1">
    <source>
        <dbReference type="ARBA" id="ARBA00004141"/>
    </source>
</evidence>
<keyword evidence="4" id="KW-0732">Signal</keyword>
<proteinExistence type="inferred from homology"/>
<comment type="caution">
    <text evidence="13">The sequence shown here is derived from an EMBL/GenBank/DDBJ whole genome shotgun (WGS) entry which is preliminary data.</text>
</comment>
<dbReference type="Proteomes" id="UP000574317">
    <property type="component" value="Unassembled WGS sequence"/>
</dbReference>
<feature type="transmembrane region" description="Helical" evidence="11">
    <location>
        <begin position="175"/>
        <end position="195"/>
    </location>
</feature>
<evidence type="ECO:0000256" key="4">
    <source>
        <dbReference type="ARBA" id="ARBA00022729"/>
    </source>
</evidence>
<dbReference type="InterPro" id="IPR002642">
    <property type="entry name" value="LysoPLipase_cat_dom"/>
</dbReference>
<dbReference type="GO" id="GO:0046475">
    <property type="term" value="P:glycerophospholipid catabolic process"/>
    <property type="evidence" value="ECO:0007669"/>
    <property type="project" value="TreeGrafter"/>
</dbReference>
<evidence type="ECO:0000256" key="5">
    <source>
        <dbReference type="ARBA" id="ARBA00022801"/>
    </source>
</evidence>
<protein>
    <recommendedName>
        <fullName evidence="3 10">Lysophospholipase</fullName>
        <ecNumber evidence="3 10">3.1.1.5</ecNumber>
    </recommendedName>
</protein>
<evidence type="ECO:0000259" key="12">
    <source>
        <dbReference type="PROSITE" id="PS51210"/>
    </source>
</evidence>
<dbReference type="SMART" id="SM00022">
    <property type="entry name" value="PLAc"/>
    <property type="match status" value="1"/>
</dbReference>
<keyword evidence="14" id="KW-1185">Reference proteome</keyword>
<keyword evidence="11" id="KW-1133">Transmembrane helix</keyword>
<dbReference type="SUPFAM" id="SSF103473">
    <property type="entry name" value="MFS general substrate transporter"/>
    <property type="match status" value="1"/>
</dbReference>
<name>A0A8H5I8W8_9HYPO</name>
<keyword evidence="8" id="KW-0325">Glycoprotein</keyword>
<evidence type="ECO:0000256" key="6">
    <source>
        <dbReference type="ARBA" id="ARBA00022963"/>
    </source>
</evidence>
<evidence type="ECO:0000256" key="8">
    <source>
        <dbReference type="ARBA" id="ARBA00023180"/>
    </source>
</evidence>
<dbReference type="Pfam" id="PF01735">
    <property type="entry name" value="PLA2_B"/>
    <property type="match status" value="1"/>
</dbReference>
<dbReference type="AlphaFoldDB" id="A0A8H5I8W8"/>
<dbReference type="Pfam" id="PF07690">
    <property type="entry name" value="MFS_1"/>
    <property type="match status" value="1"/>
</dbReference>
<dbReference type="PANTHER" id="PTHR10728:SF33">
    <property type="entry name" value="LYSOPHOSPHOLIPASE 1-RELATED"/>
    <property type="match status" value="1"/>
</dbReference>
<dbReference type="PROSITE" id="PS51210">
    <property type="entry name" value="PLA2C"/>
    <property type="match status" value="1"/>
</dbReference>
<feature type="transmembrane region" description="Helical" evidence="11">
    <location>
        <begin position="236"/>
        <end position="254"/>
    </location>
</feature>
<evidence type="ECO:0000256" key="7">
    <source>
        <dbReference type="ARBA" id="ARBA00023098"/>
    </source>
</evidence>
<feature type="transmembrane region" description="Helical" evidence="11">
    <location>
        <begin position="580"/>
        <end position="600"/>
    </location>
</feature>
<feature type="transmembrane region" description="Helical" evidence="11">
    <location>
        <begin position="410"/>
        <end position="431"/>
    </location>
</feature>
<evidence type="ECO:0000256" key="11">
    <source>
        <dbReference type="SAM" id="Phobius"/>
    </source>
</evidence>
<evidence type="ECO:0000256" key="3">
    <source>
        <dbReference type="ARBA" id="ARBA00013274"/>
    </source>
</evidence>
<evidence type="ECO:0000256" key="10">
    <source>
        <dbReference type="RuleBase" id="RU362103"/>
    </source>
</evidence>
<sequence length="1110" mass="120813">MAEPKTPFTSPESSLPPISAVDDDVAQIPTWRKWVILFVVCWMPLPMTFWSTAIMPATPEVSSDLNIPVTTITTINAGVFVAQALSGLIWLPVTGFAALWILGGNTGPFFLVAGQTILADIFDPTSRGTAVGFFLGSCVSFNSIGEPSEPCVMSYTKITAPLLGSIIATFTSWRVIYGVEAGMCLFGLILSLLFIPKASEVENPKLTETTRPRTAKEILRTFNPMHVFCQFKYPKVILANIACGLLGFNQYAILSSIRRVINPRFNLTSPLSSGLFYLAPGAGFLVGSTVGGKVSDVVVKRYMRKRNGQRIPEDRLNSSLVSVLIVLPLGTLLYGWSVYHRLGGMALPIISAFIEGFGLMASFSGLNTYAAEVRPAHRTAVITGKYVVQYSFGAMSVGGVVPMIDSIGVGWAFTVITCFSMLAGVLVLLIARFSKNWKASLTSIVDCKMYCDLLLLTSFLGFTLAQSGSDPYAPVYTTCPSSLKIRSAKDGLSDEESSWREQRAKQMIPNLEDYLKLANISNFNVTNYINKLKTDDVPIVGLSVSGGGTQSGLGGLGVWQAFDARSAIARAARTGGLTQLFSYITGLSGGGAVTVSLLAANNFTTTDGVKKASNFSLDYSSGPDGNQTAFFTSIFENNGAKDESGFPVSVADTFGQFWGTWLPDDKVYSNYSDIASKNTAFSLGDAPMPIVCFAEVIPGKSPEIGKLMYPGFNKSTRFNLTAYEVTPFEFGSWVGGRVQAFIQTKFLGTSMTQGKPQNKSECVQGFDKLTLMQGTTANAFTAWFIDSFYGIPVFAKRWLEKRQKVNPDINDVPIPRDQYDNPLVELVNETAMYFDLTFNESLWATYPNPFEDYNEDMKGVSELLLVDGSLTLESNPLRPLIIPERKLDLIIVYEASSDAPNSWVNGTNLINTALTASQGNIPFPKIPDVNTIVAQNLSFQPTFFGCNASSSTPLLLWLPNAPWTGYTNYSYTQTQFTPNQVDIALENAFQVATYGNGSVDENWPACLACAAIKGSLRRLDIKMPRQCEECFERHCWNGTVSDRKATAGDFDLRPRLDPELSFAKWNESDWEKEKSSYGGSGSGGDDSAGVKVGNSLVGLILSMMAMASLL</sequence>
<evidence type="ECO:0000256" key="9">
    <source>
        <dbReference type="PROSITE-ProRule" id="PRU00555"/>
    </source>
</evidence>
<keyword evidence="11" id="KW-0472">Membrane</keyword>
<dbReference type="SUPFAM" id="SSF52151">
    <property type="entry name" value="FabD/lysophospholipase-like"/>
    <property type="match status" value="1"/>
</dbReference>
<keyword evidence="5 9" id="KW-0378">Hydrolase</keyword>
<dbReference type="GO" id="GO:0016020">
    <property type="term" value="C:membrane"/>
    <property type="evidence" value="ECO:0007669"/>
    <property type="project" value="UniProtKB-SubCell"/>
</dbReference>
<keyword evidence="11" id="KW-0812">Transmembrane</keyword>
<dbReference type="InterPro" id="IPR036259">
    <property type="entry name" value="MFS_trans_sf"/>
</dbReference>
<gene>
    <name evidence="13" type="ORF">FNAPI_12934</name>
</gene>
<dbReference type="GO" id="GO:0005829">
    <property type="term" value="C:cytosol"/>
    <property type="evidence" value="ECO:0007669"/>
    <property type="project" value="TreeGrafter"/>
</dbReference>
<feature type="transmembrane region" description="Helical" evidence="11">
    <location>
        <begin position="274"/>
        <end position="299"/>
    </location>
</feature>
<comment type="similarity">
    <text evidence="2 10">Belongs to the lysophospholipase family.</text>
</comment>
<reference evidence="13 14" key="1">
    <citation type="submission" date="2020-05" db="EMBL/GenBank/DDBJ databases">
        <title>Identification and distribution of gene clusters putatively required for synthesis of sphingolipid metabolism inhibitors in phylogenetically diverse species of the filamentous fungus Fusarium.</title>
        <authorList>
            <person name="Kim H.-S."/>
            <person name="Busman M."/>
            <person name="Brown D.W."/>
            <person name="Divon H."/>
            <person name="Uhlig S."/>
            <person name="Proctor R.H."/>
        </authorList>
    </citation>
    <scope>NUCLEOTIDE SEQUENCE [LARGE SCALE GENOMIC DNA]</scope>
    <source>
        <strain evidence="13 14">NRRL 25196</strain>
    </source>
</reference>
<dbReference type="Gene3D" id="1.20.1250.20">
    <property type="entry name" value="MFS general substrate transporter like domains"/>
    <property type="match status" value="1"/>
</dbReference>
<dbReference type="PANTHER" id="PTHR10728">
    <property type="entry name" value="CYTOSOLIC PHOSPHOLIPASE A2"/>
    <property type="match status" value="1"/>
</dbReference>
<comment type="catalytic activity">
    <reaction evidence="10">
        <text>a 1-acyl-sn-glycero-3-phosphocholine + H2O = sn-glycerol 3-phosphocholine + a fatty acid + H(+)</text>
        <dbReference type="Rhea" id="RHEA:15177"/>
        <dbReference type="ChEBI" id="CHEBI:15377"/>
        <dbReference type="ChEBI" id="CHEBI:15378"/>
        <dbReference type="ChEBI" id="CHEBI:16870"/>
        <dbReference type="ChEBI" id="CHEBI:28868"/>
        <dbReference type="ChEBI" id="CHEBI:58168"/>
        <dbReference type="EC" id="3.1.1.5"/>
    </reaction>
</comment>
<accession>A0A8H5I8W8</accession>
<evidence type="ECO:0000313" key="14">
    <source>
        <dbReference type="Proteomes" id="UP000574317"/>
    </source>
</evidence>
<keyword evidence="6 9" id="KW-0442">Lipid degradation</keyword>
<dbReference type="EC" id="3.1.1.5" evidence="3 10"/>